<name>A0A5J4KMG3_9CHLR</name>
<feature type="compositionally biased region" description="Basic and acidic residues" evidence="5">
    <location>
        <begin position="570"/>
        <end position="579"/>
    </location>
</feature>
<keyword evidence="8" id="KW-1185">Reference proteome</keyword>
<evidence type="ECO:0000256" key="4">
    <source>
        <dbReference type="ARBA" id="ARBA00023098"/>
    </source>
</evidence>
<evidence type="ECO:0000313" key="8">
    <source>
        <dbReference type="Proteomes" id="UP000326912"/>
    </source>
</evidence>
<dbReference type="InterPro" id="IPR001736">
    <property type="entry name" value="PLipase_D/transphosphatidylase"/>
</dbReference>
<sequence length="595" mass="67391">MCVEKDFVTNSEWWTPTDFPVREMQRLAFLIDGRMTMLEMCHRFLSAKETIYIASWGLTPELPMVRGKHHRAGADGSPEQEVLLSWLRDKGLSEADLQFWQKCEVLSVVNVLGYAVSKGVDVRILLWDTLKVPFQAGTKQVKETLDAVGVQCVLDDSQLTIEHPIASLHQKAITVDGQFAFVGGIDLMAEPDGNHDRWDTKGHVYDNVLRVGKNGKLAYGWHDMHITFEGPAVADVEANFCQRWNALHIRRDAAFTELLQPSSPQEHQADTQVEKIQMQVVRTIPRNTYAFALEDGISTILDAYQRAFAQAQRSIYLENQYFWRRTFLGLETPLVSLPTEVMEQLFTSLADALNRGVTVTMLLPDNPNVGRDFTDDGLKFLWELAPEAVEAGKLQVYTLATSVQKDEAVYYRPIYIHAKVAIVDDQWVTIGSANLNNRGMRDDAEINVALQHPTMARGLRILLQAEHLGLADEDTLFRVVETMGRTDPTSHMQSMDQGLQQEWQRLERLLGEPEAAMNVLRQQAQTNLQSIKERRLLSGHIVPYIRRDLAQEYDISVDAGSGWLDHLNDNDVPFDKQSSEDDTSDEQTIEEISAP</sequence>
<dbReference type="AlphaFoldDB" id="A0A5J4KMG3"/>
<evidence type="ECO:0000313" key="7">
    <source>
        <dbReference type="EMBL" id="GER87617.1"/>
    </source>
</evidence>
<gene>
    <name evidence="7" type="ORF">KDW_17790</name>
</gene>
<evidence type="ECO:0000256" key="1">
    <source>
        <dbReference type="ARBA" id="ARBA00000798"/>
    </source>
</evidence>
<comment type="caution">
    <text evidence="7">The sequence shown here is derived from an EMBL/GenBank/DDBJ whole genome shotgun (WGS) entry which is preliminary data.</text>
</comment>
<feature type="domain" description="PLD phosphodiesterase" evidence="6">
    <location>
        <begin position="412"/>
        <end position="439"/>
    </location>
</feature>
<accession>A0A5J4KMG3</accession>
<dbReference type="InterPro" id="IPR025202">
    <property type="entry name" value="PLD-like_dom"/>
</dbReference>
<evidence type="ECO:0000259" key="6">
    <source>
        <dbReference type="PROSITE" id="PS50035"/>
    </source>
</evidence>
<evidence type="ECO:0000256" key="3">
    <source>
        <dbReference type="ARBA" id="ARBA00022801"/>
    </source>
</evidence>
<dbReference type="EMBL" id="BKZW01000001">
    <property type="protein sequence ID" value="GER87617.1"/>
    <property type="molecule type" value="Genomic_DNA"/>
</dbReference>
<comment type="catalytic activity">
    <reaction evidence="1">
        <text>a 1,2-diacyl-sn-glycero-3-phosphocholine + H2O = a 1,2-diacyl-sn-glycero-3-phosphate + choline + H(+)</text>
        <dbReference type="Rhea" id="RHEA:14445"/>
        <dbReference type="ChEBI" id="CHEBI:15354"/>
        <dbReference type="ChEBI" id="CHEBI:15377"/>
        <dbReference type="ChEBI" id="CHEBI:15378"/>
        <dbReference type="ChEBI" id="CHEBI:57643"/>
        <dbReference type="ChEBI" id="CHEBI:58608"/>
        <dbReference type="EC" id="3.1.4.4"/>
    </reaction>
</comment>
<dbReference type="PANTHER" id="PTHR18896">
    <property type="entry name" value="PHOSPHOLIPASE D"/>
    <property type="match status" value="1"/>
</dbReference>
<dbReference type="PROSITE" id="PS50035">
    <property type="entry name" value="PLD"/>
    <property type="match status" value="2"/>
</dbReference>
<dbReference type="Proteomes" id="UP000326912">
    <property type="component" value="Unassembled WGS sequence"/>
</dbReference>
<dbReference type="Gene3D" id="3.30.870.10">
    <property type="entry name" value="Endonuclease Chain A"/>
    <property type="match status" value="2"/>
</dbReference>
<organism evidence="7 8">
    <name type="scientific">Dictyobacter vulcani</name>
    <dbReference type="NCBI Taxonomy" id="2607529"/>
    <lineage>
        <taxon>Bacteria</taxon>
        <taxon>Bacillati</taxon>
        <taxon>Chloroflexota</taxon>
        <taxon>Ktedonobacteria</taxon>
        <taxon>Ktedonobacterales</taxon>
        <taxon>Dictyobacteraceae</taxon>
        <taxon>Dictyobacter</taxon>
    </lineage>
</organism>
<protein>
    <submittedName>
        <fullName evidence="7">Phospholipase</fullName>
    </submittedName>
</protein>
<keyword evidence="3" id="KW-0378">Hydrolase</keyword>
<dbReference type="RefSeq" id="WP_162005060.1">
    <property type="nucleotide sequence ID" value="NZ_BKZW01000001.1"/>
</dbReference>
<proteinExistence type="predicted"/>
<dbReference type="GO" id="GO:0004630">
    <property type="term" value="F:phospholipase D activity"/>
    <property type="evidence" value="ECO:0007669"/>
    <property type="project" value="UniProtKB-EC"/>
</dbReference>
<dbReference type="Pfam" id="PF13091">
    <property type="entry name" value="PLDc_2"/>
    <property type="match status" value="1"/>
</dbReference>
<feature type="compositionally biased region" description="Acidic residues" evidence="5">
    <location>
        <begin position="580"/>
        <end position="589"/>
    </location>
</feature>
<feature type="region of interest" description="Disordered" evidence="5">
    <location>
        <begin position="570"/>
        <end position="595"/>
    </location>
</feature>
<evidence type="ECO:0000256" key="5">
    <source>
        <dbReference type="SAM" id="MobiDB-lite"/>
    </source>
</evidence>
<evidence type="ECO:0000256" key="2">
    <source>
        <dbReference type="ARBA" id="ARBA00022737"/>
    </source>
</evidence>
<reference evidence="7 8" key="1">
    <citation type="submission" date="2019-10" db="EMBL/GenBank/DDBJ databases">
        <title>Dictyobacter vulcani sp. nov., within the class Ktedonobacteria, isolated from soil of volcanic Mt. Zao.</title>
        <authorList>
            <person name="Zheng Y."/>
            <person name="Wang C.M."/>
            <person name="Sakai Y."/>
            <person name="Abe K."/>
            <person name="Yokota A."/>
            <person name="Yabe S."/>
        </authorList>
    </citation>
    <scope>NUCLEOTIDE SEQUENCE [LARGE SCALE GENOMIC DNA]</scope>
    <source>
        <strain evidence="7 8">W12</strain>
    </source>
</reference>
<keyword evidence="2" id="KW-0677">Repeat</keyword>
<dbReference type="CDD" id="cd09105">
    <property type="entry name" value="PLDc_vPLD1_2_like_2"/>
    <property type="match status" value="1"/>
</dbReference>
<dbReference type="GO" id="GO:0009395">
    <property type="term" value="P:phospholipid catabolic process"/>
    <property type="evidence" value="ECO:0007669"/>
    <property type="project" value="TreeGrafter"/>
</dbReference>
<dbReference type="SUPFAM" id="SSF56024">
    <property type="entry name" value="Phospholipase D/nuclease"/>
    <property type="match status" value="2"/>
</dbReference>
<dbReference type="InterPro" id="IPR015679">
    <property type="entry name" value="PLipase_D_fam"/>
</dbReference>
<dbReference type="SMART" id="SM00155">
    <property type="entry name" value="PLDc"/>
    <property type="match status" value="2"/>
</dbReference>
<keyword evidence="4" id="KW-0443">Lipid metabolism</keyword>
<feature type="domain" description="PLD phosphodiesterase" evidence="6">
    <location>
        <begin position="164"/>
        <end position="191"/>
    </location>
</feature>
<dbReference type="PANTHER" id="PTHR18896:SF76">
    <property type="entry name" value="PHOSPHOLIPASE"/>
    <property type="match status" value="1"/>
</dbReference>